<feature type="transmembrane region" description="Helical" evidence="1">
    <location>
        <begin position="137"/>
        <end position="154"/>
    </location>
</feature>
<feature type="transmembrane region" description="Helical" evidence="1">
    <location>
        <begin position="53"/>
        <end position="74"/>
    </location>
</feature>
<evidence type="ECO:0000256" key="1">
    <source>
        <dbReference type="SAM" id="Phobius"/>
    </source>
</evidence>
<keyword evidence="3" id="KW-1185">Reference proteome</keyword>
<evidence type="ECO:0008006" key="4">
    <source>
        <dbReference type="Google" id="ProtNLM"/>
    </source>
</evidence>
<dbReference type="AlphaFoldDB" id="A0A366KD70"/>
<keyword evidence="1" id="KW-1133">Transmembrane helix</keyword>
<dbReference type="Proteomes" id="UP000252345">
    <property type="component" value="Unassembled WGS sequence"/>
</dbReference>
<feature type="transmembrane region" description="Helical" evidence="1">
    <location>
        <begin position="204"/>
        <end position="222"/>
    </location>
</feature>
<reference evidence="2 3" key="1">
    <citation type="submission" date="2017-10" db="EMBL/GenBank/DDBJ databases">
        <title>Bifidobacterium xylocopum sp. nov. and Bifidobacterium aemilianum sp. nov., from the carpenter bee (Xylocopa violacea) digestive tract.</title>
        <authorList>
            <person name="Alberoni D."/>
            <person name="Baffoni L."/>
            <person name="Di Gioia D."/>
            <person name="Gaggia F."/>
            <person name="Biavati B."/>
        </authorList>
    </citation>
    <scope>NUCLEOTIDE SEQUENCE [LARGE SCALE GENOMIC DNA]</scope>
    <source>
        <strain evidence="2 3">XV2</strain>
    </source>
</reference>
<accession>A0A366KD70</accession>
<organism evidence="2 3">
    <name type="scientific">Bifidobacterium xylocopae</name>
    <dbReference type="NCBI Taxonomy" id="2493119"/>
    <lineage>
        <taxon>Bacteria</taxon>
        <taxon>Bacillati</taxon>
        <taxon>Actinomycetota</taxon>
        <taxon>Actinomycetes</taxon>
        <taxon>Bifidobacteriales</taxon>
        <taxon>Bifidobacteriaceae</taxon>
        <taxon>Bifidobacterium</taxon>
    </lineage>
</organism>
<evidence type="ECO:0000313" key="3">
    <source>
        <dbReference type="Proteomes" id="UP000252345"/>
    </source>
</evidence>
<keyword evidence="1" id="KW-0812">Transmembrane</keyword>
<keyword evidence="1" id="KW-0472">Membrane</keyword>
<feature type="transmembrane region" description="Helical" evidence="1">
    <location>
        <begin position="21"/>
        <end position="41"/>
    </location>
</feature>
<feature type="transmembrane region" description="Helical" evidence="1">
    <location>
        <begin position="166"/>
        <end position="184"/>
    </location>
</feature>
<dbReference type="RefSeq" id="WP_113853131.1">
    <property type="nucleotide sequence ID" value="NZ_PDCH01000004.1"/>
</dbReference>
<gene>
    <name evidence="2" type="ORF">CRD59_03040</name>
</gene>
<dbReference type="EMBL" id="PDCH01000004">
    <property type="protein sequence ID" value="RBP99519.1"/>
    <property type="molecule type" value="Genomic_DNA"/>
</dbReference>
<dbReference type="OrthoDB" id="10001807at2"/>
<comment type="caution">
    <text evidence="2">The sequence shown here is derived from an EMBL/GenBank/DDBJ whole genome shotgun (WGS) entry which is preliminary data.</text>
</comment>
<protein>
    <recommendedName>
        <fullName evidence="4">ABC-2 transporter permease</fullName>
    </recommendedName>
</protein>
<feature type="transmembrane region" description="Helical" evidence="1">
    <location>
        <begin position="95"/>
        <end position="117"/>
    </location>
</feature>
<evidence type="ECO:0000313" key="2">
    <source>
        <dbReference type="EMBL" id="RBP99519.1"/>
    </source>
</evidence>
<name>A0A366KD70_9BIFI</name>
<proteinExistence type="predicted"/>
<sequence>MNGVVSQVRLDNARMMSYGRFRGNLLLVYLAPLMALVMGLIGDKTEETASGILGGICGGLSPLTIIYCVWPFMLTEQYGDSRIDGMIPISRMQQVVGRYIMAGCTILADAVGLALAVPVLKMIGSPVPPRLWQFDGLLLLVVSLLVLIAMPFFYRYSTMTMMKGMAIAIVGIAVLYLLLSRLPVDWMHMLSTITAFLSASAVRTVLLAVPIAVACVALSILASDRMYGSKEL</sequence>